<comment type="caution">
    <text evidence="3">The sequence shown here is derived from an EMBL/GenBank/DDBJ whole genome shotgun (WGS) entry which is preliminary data.</text>
</comment>
<dbReference type="SUPFAM" id="SSF49879">
    <property type="entry name" value="SMAD/FHA domain"/>
    <property type="match status" value="1"/>
</dbReference>
<dbReference type="AlphaFoldDB" id="A0A132AKX4"/>
<feature type="compositionally biased region" description="Acidic residues" evidence="1">
    <location>
        <begin position="213"/>
        <end position="232"/>
    </location>
</feature>
<dbReference type="PANTHER" id="PTHR21315:SF2">
    <property type="entry name" value="APRATAXIN AND PNK-LIKE FACTOR"/>
    <property type="match status" value="1"/>
</dbReference>
<proteinExistence type="predicted"/>
<evidence type="ECO:0000313" key="3">
    <source>
        <dbReference type="EMBL" id="KPM11652.1"/>
    </source>
</evidence>
<evidence type="ECO:0000313" key="4">
    <source>
        <dbReference type="Proteomes" id="UP000616769"/>
    </source>
</evidence>
<dbReference type="Gene3D" id="2.60.200.20">
    <property type="match status" value="1"/>
</dbReference>
<dbReference type="GO" id="GO:0003906">
    <property type="term" value="F:DNA-(apurinic or apyrimidinic site) endonuclease activity"/>
    <property type="evidence" value="ECO:0007669"/>
    <property type="project" value="InterPro"/>
</dbReference>
<dbReference type="GO" id="GO:0006302">
    <property type="term" value="P:double-strand break repair"/>
    <property type="evidence" value="ECO:0007669"/>
    <property type="project" value="InterPro"/>
</dbReference>
<reference evidence="3 4" key="1">
    <citation type="journal article" date="2015" name="Parasit. Vectors">
        <title>Draft genome of the scabies mite.</title>
        <authorList>
            <person name="Rider S.D.Jr."/>
            <person name="Morgan M.S."/>
            <person name="Arlian L.G."/>
        </authorList>
    </citation>
    <scope>NUCLEOTIDE SEQUENCE [LARGE SCALE GENOMIC DNA]</scope>
    <source>
        <strain evidence="3">Arlian Lab</strain>
    </source>
</reference>
<dbReference type="InterPro" id="IPR000253">
    <property type="entry name" value="FHA_dom"/>
</dbReference>
<dbReference type="Proteomes" id="UP000616769">
    <property type="component" value="Unassembled WGS sequence"/>
</dbReference>
<sequence length="232" mass="26037">MKIYLKTLSDESKNVEFAVGKHTLGRGPLLDCTDKKVSRTHASIEITKNGEVIITSLHVNPTFYFGQDSESSPKLIKKDNSLTLSNGDIFGFQAQQYKYQVIIEGINGNATVKNVNSGHDFVASDDDLWRSESEDDYKPKRGKKRAANSESDSDWEVERKSGRGGNRAANRGKKSYAESESDSDSDWGKKKKKRSRRPPKREASKKAKKTIDSEEEEDEDLQDELDGIVEKA</sequence>
<dbReference type="Pfam" id="PF00498">
    <property type="entry name" value="FHA"/>
    <property type="match status" value="1"/>
</dbReference>
<feature type="compositionally biased region" description="Basic residues" evidence="1">
    <location>
        <begin position="189"/>
        <end position="199"/>
    </location>
</feature>
<dbReference type="GO" id="GO:0008408">
    <property type="term" value="F:3'-5' exonuclease activity"/>
    <property type="evidence" value="ECO:0007669"/>
    <property type="project" value="InterPro"/>
</dbReference>
<dbReference type="GO" id="GO:0035861">
    <property type="term" value="C:site of double-strand break"/>
    <property type="evidence" value="ECO:0007669"/>
    <property type="project" value="TreeGrafter"/>
</dbReference>
<dbReference type="EMBL" id="JXLN01017661">
    <property type="protein sequence ID" value="KPM11652.1"/>
    <property type="molecule type" value="Genomic_DNA"/>
</dbReference>
<feature type="domain" description="FHA" evidence="2">
    <location>
        <begin position="25"/>
        <end position="92"/>
    </location>
</feature>
<evidence type="ECO:0000259" key="2">
    <source>
        <dbReference type="Pfam" id="PF00498"/>
    </source>
</evidence>
<dbReference type="InterPro" id="IPR008984">
    <property type="entry name" value="SMAD_FHA_dom_sf"/>
</dbReference>
<feature type="compositionally biased region" description="Basic and acidic residues" evidence="1">
    <location>
        <begin position="200"/>
        <end position="212"/>
    </location>
</feature>
<dbReference type="GO" id="GO:0005634">
    <property type="term" value="C:nucleus"/>
    <property type="evidence" value="ECO:0007669"/>
    <property type="project" value="TreeGrafter"/>
</dbReference>
<gene>
    <name evidence="3" type="ORF">QR98_0102250</name>
</gene>
<accession>A0A132AKX4</accession>
<feature type="region of interest" description="Disordered" evidence="1">
    <location>
        <begin position="130"/>
        <end position="232"/>
    </location>
</feature>
<dbReference type="InterPro" id="IPR039253">
    <property type="entry name" value="APLF"/>
</dbReference>
<organism evidence="3 4">
    <name type="scientific">Sarcoptes scabiei</name>
    <name type="common">Itch mite</name>
    <name type="synonym">Acarus scabiei</name>
    <dbReference type="NCBI Taxonomy" id="52283"/>
    <lineage>
        <taxon>Eukaryota</taxon>
        <taxon>Metazoa</taxon>
        <taxon>Ecdysozoa</taxon>
        <taxon>Arthropoda</taxon>
        <taxon>Chelicerata</taxon>
        <taxon>Arachnida</taxon>
        <taxon>Acari</taxon>
        <taxon>Acariformes</taxon>
        <taxon>Sarcoptiformes</taxon>
        <taxon>Astigmata</taxon>
        <taxon>Psoroptidia</taxon>
        <taxon>Sarcoptoidea</taxon>
        <taxon>Sarcoptidae</taxon>
        <taxon>Sarcoptinae</taxon>
        <taxon>Sarcoptes</taxon>
    </lineage>
</organism>
<dbReference type="VEuPathDB" id="VectorBase:SSCA008417"/>
<protein>
    <recommendedName>
        <fullName evidence="2">FHA domain-containing protein</fullName>
    </recommendedName>
</protein>
<dbReference type="OrthoDB" id="10256774at2759"/>
<dbReference type="PANTHER" id="PTHR21315">
    <property type="entry name" value="APRATAXIN AND PNK-LIKE FACTOR-RELATED"/>
    <property type="match status" value="1"/>
</dbReference>
<name>A0A132AKX4_SARSC</name>
<feature type="compositionally biased region" description="Basic and acidic residues" evidence="1">
    <location>
        <begin position="130"/>
        <end position="139"/>
    </location>
</feature>
<evidence type="ECO:0000256" key="1">
    <source>
        <dbReference type="SAM" id="MobiDB-lite"/>
    </source>
</evidence>